<dbReference type="AlphaFoldDB" id="A0AAN6QK77"/>
<dbReference type="RefSeq" id="XP_064667614.1">
    <property type="nucleotide sequence ID" value="XM_064818618.1"/>
</dbReference>
<proteinExistence type="predicted"/>
<feature type="compositionally biased region" description="Polar residues" evidence="1">
    <location>
        <begin position="45"/>
        <end position="54"/>
    </location>
</feature>
<feature type="compositionally biased region" description="Low complexity" evidence="1">
    <location>
        <begin position="84"/>
        <end position="104"/>
    </location>
</feature>
<reference evidence="2" key="2">
    <citation type="submission" date="2023-05" db="EMBL/GenBank/DDBJ databases">
        <authorList>
            <consortium name="Lawrence Berkeley National Laboratory"/>
            <person name="Steindorff A."/>
            <person name="Hensen N."/>
            <person name="Bonometti L."/>
            <person name="Westerberg I."/>
            <person name="Brannstrom I.O."/>
            <person name="Guillou S."/>
            <person name="Cros-Aarteil S."/>
            <person name="Calhoun S."/>
            <person name="Haridas S."/>
            <person name="Kuo A."/>
            <person name="Mondo S."/>
            <person name="Pangilinan J."/>
            <person name="Riley R."/>
            <person name="Labutti K."/>
            <person name="Andreopoulos B."/>
            <person name="Lipzen A."/>
            <person name="Chen C."/>
            <person name="Yanf M."/>
            <person name="Daum C."/>
            <person name="Ng V."/>
            <person name="Clum A."/>
            <person name="Ohm R."/>
            <person name="Martin F."/>
            <person name="Silar P."/>
            <person name="Natvig D."/>
            <person name="Lalanne C."/>
            <person name="Gautier V."/>
            <person name="Ament-Velasquez S.L."/>
            <person name="Kruys A."/>
            <person name="Hutchinson M.I."/>
            <person name="Powell A.J."/>
            <person name="Barry K."/>
            <person name="Miller A.N."/>
            <person name="Grigoriev I.V."/>
            <person name="Debuchy R."/>
            <person name="Gladieux P."/>
            <person name="Thoren M.H."/>
            <person name="Johannesson H."/>
        </authorList>
    </citation>
    <scope>NUCLEOTIDE SEQUENCE</scope>
    <source>
        <strain evidence="2">CBS 508.74</strain>
    </source>
</reference>
<dbReference type="GeneID" id="89942744"/>
<feature type="compositionally biased region" description="Basic and acidic residues" evidence="1">
    <location>
        <begin position="153"/>
        <end position="166"/>
    </location>
</feature>
<feature type="region of interest" description="Disordered" evidence="1">
    <location>
        <begin position="1"/>
        <end position="239"/>
    </location>
</feature>
<gene>
    <name evidence="2" type="ORF">N656DRAFT_831022</name>
</gene>
<protein>
    <submittedName>
        <fullName evidence="2">Uncharacterized protein</fullName>
    </submittedName>
</protein>
<keyword evidence="3" id="KW-1185">Reference proteome</keyword>
<comment type="caution">
    <text evidence="2">The sequence shown here is derived from an EMBL/GenBank/DDBJ whole genome shotgun (WGS) entry which is preliminary data.</text>
</comment>
<accession>A0AAN6QK77</accession>
<name>A0AAN6QK77_9PEZI</name>
<dbReference type="EMBL" id="MU853352">
    <property type="protein sequence ID" value="KAK4110044.1"/>
    <property type="molecule type" value="Genomic_DNA"/>
</dbReference>
<evidence type="ECO:0000313" key="2">
    <source>
        <dbReference type="EMBL" id="KAK4110044.1"/>
    </source>
</evidence>
<feature type="compositionally biased region" description="Low complexity" evidence="1">
    <location>
        <begin position="55"/>
        <end position="75"/>
    </location>
</feature>
<organism evidence="2 3">
    <name type="scientific">Canariomyces notabilis</name>
    <dbReference type="NCBI Taxonomy" id="2074819"/>
    <lineage>
        <taxon>Eukaryota</taxon>
        <taxon>Fungi</taxon>
        <taxon>Dikarya</taxon>
        <taxon>Ascomycota</taxon>
        <taxon>Pezizomycotina</taxon>
        <taxon>Sordariomycetes</taxon>
        <taxon>Sordariomycetidae</taxon>
        <taxon>Sordariales</taxon>
        <taxon>Chaetomiaceae</taxon>
        <taxon>Canariomyces</taxon>
    </lineage>
</organism>
<reference evidence="2" key="1">
    <citation type="journal article" date="2023" name="Mol. Phylogenet. Evol.">
        <title>Genome-scale phylogeny and comparative genomics of the fungal order Sordariales.</title>
        <authorList>
            <person name="Hensen N."/>
            <person name="Bonometti L."/>
            <person name="Westerberg I."/>
            <person name="Brannstrom I.O."/>
            <person name="Guillou S."/>
            <person name="Cros-Aarteil S."/>
            <person name="Calhoun S."/>
            <person name="Haridas S."/>
            <person name="Kuo A."/>
            <person name="Mondo S."/>
            <person name="Pangilinan J."/>
            <person name="Riley R."/>
            <person name="LaButti K."/>
            <person name="Andreopoulos B."/>
            <person name="Lipzen A."/>
            <person name="Chen C."/>
            <person name="Yan M."/>
            <person name="Daum C."/>
            <person name="Ng V."/>
            <person name="Clum A."/>
            <person name="Steindorff A."/>
            <person name="Ohm R.A."/>
            <person name="Martin F."/>
            <person name="Silar P."/>
            <person name="Natvig D.O."/>
            <person name="Lalanne C."/>
            <person name="Gautier V."/>
            <person name="Ament-Velasquez S.L."/>
            <person name="Kruys A."/>
            <person name="Hutchinson M.I."/>
            <person name="Powell A.J."/>
            <person name="Barry K."/>
            <person name="Miller A.N."/>
            <person name="Grigoriev I.V."/>
            <person name="Debuchy R."/>
            <person name="Gladieux P."/>
            <person name="Hiltunen Thoren M."/>
            <person name="Johannesson H."/>
        </authorList>
    </citation>
    <scope>NUCLEOTIDE SEQUENCE</scope>
    <source>
        <strain evidence="2">CBS 508.74</strain>
    </source>
</reference>
<dbReference type="Proteomes" id="UP001302812">
    <property type="component" value="Unassembled WGS sequence"/>
</dbReference>
<feature type="compositionally biased region" description="Polar residues" evidence="1">
    <location>
        <begin position="118"/>
        <end position="142"/>
    </location>
</feature>
<sequence length="239" mass="24318">MSSGKAPSAGMKVTTGKDVPTVRETAGLVDSSSLAAESTRAGGTFASNPGQHAEQQQQQSHPQPQSQSQSRPQRQGTGSAQTAEGGQNQSQSSKGPKQSSQQEGFVIGTGRSLDPGSDSISKGSSTAANKTTSLSLENQQSYGGIAPSYAHGSHYDQERAAHDRPKGKNLTEGGFEGTGTGPGPLPEPGSDMDPSRLAERAMMGGAKKAHGAGGEGAGVKQAGINDDRRYAPLGGDQDA</sequence>
<evidence type="ECO:0000256" key="1">
    <source>
        <dbReference type="SAM" id="MobiDB-lite"/>
    </source>
</evidence>
<evidence type="ECO:0000313" key="3">
    <source>
        <dbReference type="Proteomes" id="UP001302812"/>
    </source>
</evidence>